<dbReference type="Pfam" id="PF01381">
    <property type="entry name" value="HTH_3"/>
    <property type="match status" value="1"/>
</dbReference>
<evidence type="ECO:0000259" key="1">
    <source>
        <dbReference type="PROSITE" id="PS50943"/>
    </source>
</evidence>
<keyword evidence="3" id="KW-1185">Reference proteome</keyword>
<dbReference type="Gene3D" id="1.10.260.40">
    <property type="entry name" value="lambda repressor-like DNA-binding domains"/>
    <property type="match status" value="1"/>
</dbReference>
<keyword evidence="2" id="KW-0238">DNA-binding</keyword>
<dbReference type="SMART" id="SM00530">
    <property type="entry name" value="HTH_XRE"/>
    <property type="match status" value="1"/>
</dbReference>
<gene>
    <name evidence="2" type="ORF">J2S02_002404</name>
</gene>
<dbReference type="PROSITE" id="PS50943">
    <property type="entry name" value="HTH_CROC1"/>
    <property type="match status" value="1"/>
</dbReference>
<comment type="caution">
    <text evidence="2">The sequence shown here is derived from an EMBL/GenBank/DDBJ whole genome shotgun (WGS) entry which is preliminary data.</text>
</comment>
<dbReference type="EMBL" id="JAUSTZ010000004">
    <property type="protein sequence ID" value="MDQ0226059.1"/>
    <property type="molecule type" value="Genomic_DNA"/>
</dbReference>
<protein>
    <submittedName>
        <fullName evidence="2">DNA-binding XRE family transcriptional regulator</fullName>
    </submittedName>
</protein>
<organism evidence="2 3">
    <name type="scientific">Metabacillus niabensis</name>
    <dbReference type="NCBI Taxonomy" id="324854"/>
    <lineage>
        <taxon>Bacteria</taxon>
        <taxon>Bacillati</taxon>
        <taxon>Bacillota</taxon>
        <taxon>Bacilli</taxon>
        <taxon>Bacillales</taxon>
        <taxon>Bacillaceae</taxon>
        <taxon>Metabacillus</taxon>
    </lineage>
</organism>
<dbReference type="InterPro" id="IPR001387">
    <property type="entry name" value="Cro/C1-type_HTH"/>
</dbReference>
<proteinExistence type="predicted"/>
<dbReference type="GO" id="GO:0003677">
    <property type="term" value="F:DNA binding"/>
    <property type="evidence" value="ECO:0007669"/>
    <property type="project" value="UniProtKB-KW"/>
</dbReference>
<dbReference type="CDD" id="cd00093">
    <property type="entry name" value="HTH_XRE"/>
    <property type="match status" value="1"/>
</dbReference>
<dbReference type="Proteomes" id="UP001232245">
    <property type="component" value="Unassembled WGS sequence"/>
</dbReference>
<name>A0ABT9Z1D4_9BACI</name>
<sequence>MLKIINWCKITLIHAKGKYRGVNIDKEKAVEIISAKIRLIRLENRYSQEKMADILGISKKTLVQIEKGRVLAGWSISVVICSLFRDSEVLQSVLGEDPLEVIETIAHNRIDKPKDKTMGGRIWWKEVDKKGSFRLQQNLVSKHYRIIDKQQYRWFSSFDKQEASIRLNELYSEE</sequence>
<feature type="domain" description="HTH cro/C1-type" evidence="1">
    <location>
        <begin position="37"/>
        <end position="69"/>
    </location>
</feature>
<reference evidence="2 3" key="1">
    <citation type="submission" date="2023-07" db="EMBL/GenBank/DDBJ databases">
        <title>Genomic Encyclopedia of Type Strains, Phase IV (KMG-IV): sequencing the most valuable type-strain genomes for metagenomic binning, comparative biology and taxonomic classification.</title>
        <authorList>
            <person name="Goeker M."/>
        </authorList>
    </citation>
    <scope>NUCLEOTIDE SEQUENCE [LARGE SCALE GENOMIC DNA]</scope>
    <source>
        <strain evidence="2 3">DSM 17723</strain>
    </source>
</reference>
<accession>A0ABT9Z1D4</accession>
<evidence type="ECO:0000313" key="2">
    <source>
        <dbReference type="EMBL" id="MDQ0226059.1"/>
    </source>
</evidence>
<dbReference type="InterPro" id="IPR010982">
    <property type="entry name" value="Lambda_DNA-bd_dom_sf"/>
</dbReference>
<evidence type="ECO:0000313" key="3">
    <source>
        <dbReference type="Proteomes" id="UP001232245"/>
    </source>
</evidence>
<dbReference type="SUPFAM" id="SSF47413">
    <property type="entry name" value="lambda repressor-like DNA-binding domains"/>
    <property type="match status" value="1"/>
</dbReference>